<dbReference type="EMBL" id="BLQM01000267">
    <property type="protein sequence ID" value="GMH79576.1"/>
    <property type="molecule type" value="Genomic_DNA"/>
</dbReference>
<comment type="caution">
    <text evidence="2">The sequence shown here is derived from an EMBL/GenBank/DDBJ whole genome shotgun (WGS) entry which is preliminary data.</text>
</comment>
<proteinExistence type="predicted"/>
<dbReference type="AlphaFoldDB" id="A0A9W7AZY0"/>
<sequence>MFRTIIFLILLSTASSYNLPSSRRSLLKSSAAFLPVALIPSFVLAETDVLRSRQLSQNLKYLKSQSTAVQSADYPTLKSSLRNPPFDTIRKTMRGTGLNQESQKVYDRFIKDIEGLDNKLTRFTRYGEEISVVGDWEKACRDLEEFVKLEGGGVSVE</sequence>
<feature type="signal peptide" evidence="1">
    <location>
        <begin position="1"/>
        <end position="16"/>
    </location>
</feature>
<evidence type="ECO:0000256" key="1">
    <source>
        <dbReference type="SAM" id="SignalP"/>
    </source>
</evidence>
<evidence type="ECO:0000313" key="2">
    <source>
        <dbReference type="EMBL" id="GMH79576.1"/>
    </source>
</evidence>
<name>A0A9W7AZY0_9STRA</name>
<evidence type="ECO:0000313" key="3">
    <source>
        <dbReference type="Proteomes" id="UP001162640"/>
    </source>
</evidence>
<gene>
    <name evidence="2" type="ORF">TL16_g08190</name>
</gene>
<reference evidence="3" key="1">
    <citation type="journal article" date="2023" name="Commun. Biol.">
        <title>Genome analysis of Parmales, the sister group of diatoms, reveals the evolutionary specialization of diatoms from phago-mixotrophs to photoautotrophs.</title>
        <authorList>
            <person name="Ban H."/>
            <person name="Sato S."/>
            <person name="Yoshikawa S."/>
            <person name="Yamada K."/>
            <person name="Nakamura Y."/>
            <person name="Ichinomiya M."/>
            <person name="Sato N."/>
            <person name="Blanc-Mathieu R."/>
            <person name="Endo H."/>
            <person name="Kuwata A."/>
            <person name="Ogata H."/>
        </authorList>
    </citation>
    <scope>NUCLEOTIDE SEQUENCE [LARGE SCALE GENOMIC DNA]</scope>
</reference>
<accession>A0A9W7AZY0</accession>
<keyword evidence="1" id="KW-0732">Signal</keyword>
<dbReference type="Proteomes" id="UP001162640">
    <property type="component" value="Unassembled WGS sequence"/>
</dbReference>
<organism evidence="2 3">
    <name type="scientific">Triparma laevis f. inornata</name>
    <dbReference type="NCBI Taxonomy" id="1714386"/>
    <lineage>
        <taxon>Eukaryota</taxon>
        <taxon>Sar</taxon>
        <taxon>Stramenopiles</taxon>
        <taxon>Ochrophyta</taxon>
        <taxon>Bolidophyceae</taxon>
        <taxon>Parmales</taxon>
        <taxon>Triparmaceae</taxon>
        <taxon>Triparma</taxon>
    </lineage>
</organism>
<protein>
    <submittedName>
        <fullName evidence="2">Uncharacterized protein</fullName>
    </submittedName>
</protein>
<feature type="chain" id="PRO_5040948883" evidence="1">
    <location>
        <begin position="17"/>
        <end position="157"/>
    </location>
</feature>